<accession>A0A3A1Z0N5</accession>
<dbReference type="Pfam" id="PF06725">
    <property type="entry name" value="3D"/>
    <property type="match status" value="1"/>
</dbReference>
<evidence type="ECO:0000256" key="2">
    <source>
        <dbReference type="ARBA" id="ARBA00012587"/>
    </source>
</evidence>
<comment type="catalytic activity">
    <reaction evidence="1">
        <text>Exolytic cleavage of the (1-&gt;4)-beta-glycosidic linkage between N-acetylmuramic acid (MurNAc) and N-acetylglucosamine (GlcNAc) residues in peptidoglycan, from either the reducing or the non-reducing ends of the peptidoglycan chains, with concomitant formation of a 1,6-anhydrobond in the MurNAc residue.</text>
        <dbReference type="EC" id="4.2.2.n1"/>
    </reaction>
</comment>
<dbReference type="InterPro" id="IPR026044">
    <property type="entry name" value="MltA"/>
</dbReference>
<evidence type="ECO:0000313" key="7">
    <source>
        <dbReference type="EMBL" id="RIY42294.1"/>
    </source>
</evidence>
<dbReference type="GO" id="GO:0008933">
    <property type="term" value="F:peptidoglycan lytic transglycosylase activity"/>
    <property type="evidence" value="ECO:0007669"/>
    <property type="project" value="TreeGrafter"/>
</dbReference>
<dbReference type="CDD" id="cd14668">
    <property type="entry name" value="mlta_B"/>
    <property type="match status" value="1"/>
</dbReference>
<dbReference type="CDD" id="cd14485">
    <property type="entry name" value="mltA_like_LT_A"/>
    <property type="match status" value="1"/>
</dbReference>
<dbReference type="GO" id="GO:0004553">
    <property type="term" value="F:hydrolase activity, hydrolyzing O-glycosyl compounds"/>
    <property type="evidence" value="ECO:0007669"/>
    <property type="project" value="InterPro"/>
</dbReference>
<protein>
    <recommendedName>
        <fullName evidence="2">peptidoglycan lytic exotransglycosylase</fullName>
        <ecNumber evidence="2">4.2.2.n1</ecNumber>
    </recommendedName>
    <alternativeName>
        <fullName evidence="5">Murein hydrolase A</fullName>
    </alternativeName>
</protein>
<organism evidence="7 8">
    <name type="scientific">Neopusillimonas maritima</name>
    <dbReference type="NCBI Taxonomy" id="2026239"/>
    <lineage>
        <taxon>Bacteria</taxon>
        <taxon>Pseudomonadati</taxon>
        <taxon>Pseudomonadota</taxon>
        <taxon>Betaproteobacteria</taxon>
        <taxon>Burkholderiales</taxon>
        <taxon>Alcaligenaceae</taxon>
        <taxon>Neopusillimonas</taxon>
    </lineage>
</organism>
<dbReference type="Pfam" id="PF03562">
    <property type="entry name" value="MltA"/>
    <property type="match status" value="1"/>
</dbReference>
<reference evidence="7 8" key="1">
    <citation type="submission" date="2017-08" db="EMBL/GenBank/DDBJ databases">
        <title>Pusillimonas indicus sp. nov., a member of the family Alcaligenaceae isolated from surface seawater.</title>
        <authorList>
            <person name="Li J."/>
        </authorList>
    </citation>
    <scope>NUCLEOTIDE SEQUENCE [LARGE SCALE GENOMIC DNA]</scope>
    <source>
        <strain evidence="7 8">L52-1-41</strain>
    </source>
</reference>
<sequence>MNRLLPVFLLSIFLAACTTTEPEPPPSVAPAEPVEDISVRPLQVPALTSLPETPARSLAGKFQAVEWGALPGWQDDNLNQVWKAFVNNCKGLMRPVSGSLTMPARATPRVWQPVCAEVLMSGLPEEGSTDTAAIRAFLQRHLQPWRLLTGTGEIARNTVTGYYEPLIYASRERTGEYQWPLYASPDDLLTIDLGAVYPELAGKRIRGKLDGQRVVPYDTRAQIAQSGDPPPVIVWANDPVEAFFLQIQGSGRAQLPNGETIRLAYDNHNGRPYASIGKWLADQGELPLAQASMQNIKAWAKRNPQRVQEMLNANEAMVFFREEAVLDPELGPKGAYGIALIGGRSIAVDTSFVPLGAPVYLATTYPASPTPLRRLVFAQDTGAAIKGAARVDYYWGFGDDAGAQAGRMKQKGEVWVLWPRQAGAPSAR</sequence>
<dbReference type="Gene3D" id="2.40.40.10">
    <property type="entry name" value="RlpA-like domain"/>
    <property type="match status" value="1"/>
</dbReference>
<dbReference type="EMBL" id="NQYH01000001">
    <property type="protein sequence ID" value="RIY42294.1"/>
    <property type="molecule type" value="Genomic_DNA"/>
</dbReference>
<evidence type="ECO:0000256" key="3">
    <source>
        <dbReference type="ARBA" id="ARBA00023239"/>
    </source>
</evidence>
<dbReference type="EC" id="4.2.2.n1" evidence="2"/>
<keyword evidence="3" id="KW-0456">Lyase</keyword>
<dbReference type="PANTHER" id="PTHR30124">
    <property type="entry name" value="MEMBRANE-BOUND LYTIC MUREIN TRANSGLYCOSYLASE A"/>
    <property type="match status" value="1"/>
</dbReference>
<evidence type="ECO:0000256" key="1">
    <source>
        <dbReference type="ARBA" id="ARBA00001420"/>
    </source>
</evidence>
<dbReference type="SMART" id="SM00925">
    <property type="entry name" value="MltA"/>
    <property type="match status" value="1"/>
</dbReference>
<evidence type="ECO:0000256" key="5">
    <source>
        <dbReference type="ARBA" id="ARBA00030918"/>
    </source>
</evidence>
<dbReference type="InterPro" id="IPR036908">
    <property type="entry name" value="RlpA-like_sf"/>
</dbReference>
<dbReference type="InterPro" id="IPR005300">
    <property type="entry name" value="MltA_B"/>
</dbReference>
<dbReference type="AlphaFoldDB" id="A0A3A1Z0N5"/>
<dbReference type="GO" id="GO:0009254">
    <property type="term" value="P:peptidoglycan turnover"/>
    <property type="evidence" value="ECO:0007669"/>
    <property type="project" value="InterPro"/>
</dbReference>
<dbReference type="OrthoDB" id="9783686at2"/>
<dbReference type="SUPFAM" id="SSF50685">
    <property type="entry name" value="Barwin-like endoglucanases"/>
    <property type="match status" value="1"/>
</dbReference>
<dbReference type="PIRSF" id="PIRSF019422">
    <property type="entry name" value="MltA"/>
    <property type="match status" value="1"/>
</dbReference>
<dbReference type="Gene3D" id="2.40.240.50">
    <property type="entry name" value="Barwin-like endoglucanases"/>
    <property type="match status" value="1"/>
</dbReference>
<feature type="domain" description="Lytic transglycosylase MltA" evidence="6">
    <location>
        <begin position="166"/>
        <end position="321"/>
    </location>
</feature>
<dbReference type="GO" id="GO:0071555">
    <property type="term" value="P:cell wall organization"/>
    <property type="evidence" value="ECO:0007669"/>
    <property type="project" value="UniProtKB-KW"/>
</dbReference>
<evidence type="ECO:0000313" key="8">
    <source>
        <dbReference type="Proteomes" id="UP000266206"/>
    </source>
</evidence>
<gene>
    <name evidence="7" type="ORF">CJP73_02365</name>
</gene>
<proteinExistence type="predicted"/>
<dbReference type="PANTHER" id="PTHR30124:SF0">
    <property type="entry name" value="MEMBRANE-BOUND LYTIC MUREIN TRANSGLYCOSYLASE A"/>
    <property type="match status" value="1"/>
</dbReference>
<name>A0A3A1Z0N5_9BURK</name>
<comment type="caution">
    <text evidence="7">The sequence shown here is derived from an EMBL/GenBank/DDBJ whole genome shotgun (WGS) entry which is preliminary data.</text>
</comment>
<dbReference type="GO" id="GO:0009253">
    <property type="term" value="P:peptidoglycan catabolic process"/>
    <property type="evidence" value="ECO:0007669"/>
    <property type="project" value="TreeGrafter"/>
</dbReference>
<dbReference type="RefSeq" id="WP_119515378.1">
    <property type="nucleotide sequence ID" value="NZ_NQYH01000001.1"/>
</dbReference>
<dbReference type="GO" id="GO:0019867">
    <property type="term" value="C:outer membrane"/>
    <property type="evidence" value="ECO:0007669"/>
    <property type="project" value="InterPro"/>
</dbReference>
<dbReference type="Proteomes" id="UP000266206">
    <property type="component" value="Unassembled WGS sequence"/>
</dbReference>
<dbReference type="InterPro" id="IPR010611">
    <property type="entry name" value="3D_dom"/>
</dbReference>
<keyword evidence="4" id="KW-0961">Cell wall biogenesis/degradation</keyword>
<dbReference type="PROSITE" id="PS51257">
    <property type="entry name" value="PROKAR_LIPOPROTEIN"/>
    <property type="match status" value="1"/>
</dbReference>
<evidence type="ECO:0000256" key="4">
    <source>
        <dbReference type="ARBA" id="ARBA00023316"/>
    </source>
</evidence>
<evidence type="ECO:0000259" key="6">
    <source>
        <dbReference type="SMART" id="SM00925"/>
    </source>
</evidence>